<evidence type="ECO:0000313" key="4">
    <source>
        <dbReference type="Proteomes" id="UP000217918"/>
    </source>
</evidence>
<dbReference type="SMART" id="SM00244">
    <property type="entry name" value="PHB"/>
    <property type="match status" value="1"/>
</dbReference>
<sequence length="281" mass="30582">MTEKPVFHINGYLGLILVLVILGLGAYLLVVGWGVLGAILVVLAVLAASSLTIIGPNQSKVLTFFGRYIGTIKESGLYLTVPLTTKSTVSLRVRNFNSAILKVNDLQGNPVEIAAVIVFKVVDTSKALFAVEDYEKFVEIQSESAIRHVASEYAYDNFGDHQALTLRSNPTEVSNHLTEELQARLEVAGVQIIETRLTHLAYATEIASAMLQRQQSQAILSARKIIVEGAVSITEGAIEQLAAETDLHLTDNQKLQLINNMMVSIINERGSQPVINTGKVE</sequence>
<feature type="transmembrane region" description="Helical" evidence="1">
    <location>
        <begin position="12"/>
        <end position="30"/>
    </location>
</feature>
<dbReference type="InterPro" id="IPR036013">
    <property type="entry name" value="Band_7/SPFH_dom_sf"/>
</dbReference>
<evidence type="ECO:0000256" key="1">
    <source>
        <dbReference type="SAM" id="Phobius"/>
    </source>
</evidence>
<feature type="transmembrane region" description="Helical" evidence="1">
    <location>
        <begin position="36"/>
        <end position="54"/>
    </location>
</feature>
<feature type="domain" description="Band 7" evidence="2">
    <location>
        <begin position="49"/>
        <end position="214"/>
    </location>
</feature>
<dbReference type="PANTHER" id="PTHR43446:SF1">
    <property type="entry name" value="BAND 7 DOMAIN-CONTAINING PROTEIN"/>
    <property type="match status" value="1"/>
</dbReference>
<gene>
    <name evidence="3" type="ORF">CNR29_04310</name>
</gene>
<accession>A0A2A3TW52</accession>
<dbReference type="Gene3D" id="3.30.479.30">
    <property type="entry name" value="Band 7 domain"/>
    <property type="match status" value="1"/>
</dbReference>
<evidence type="ECO:0000259" key="2">
    <source>
        <dbReference type="SMART" id="SM00244"/>
    </source>
</evidence>
<dbReference type="PANTHER" id="PTHR43446">
    <property type="entry name" value="MEMBRANE PROTEIN-RELATED"/>
    <property type="match status" value="1"/>
</dbReference>
<dbReference type="InterPro" id="IPR001107">
    <property type="entry name" value="Band_7"/>
</dbReference>
<dbReference type="Pfam" id="PF01145">
    <property type="entry name" value="Band_7"/>
    <property type="match status" value="1"/>
</dbReference>
<proteinExistence type="predicted"/>
<keyword evidence="1" id="KW-0472">Membrane</keyword>
<name>A0A2A3TW52_LEVBR</name>
<dbReference type="AlphaFoldDB" id="A0A2A3TW52"/>
<dbReference type="RefSeq" id="WP_096109810.1">
    <property type="nucleotide sequence ID" value="NZ_NVYO01000001.1"/>
</dbReference>
<dbReference type="EMBL" id="NVYO01000001">
    <property type="protein sequence ID" value="PBQ23282.1"/>
    <property type="molecule type" value="Genomic_DNA"/>
</dbReference>
<reference evidence="3 4" key="1">
    <citation type="submission" date="2017-09" db="EMBL/GenBank/DDBJ databases">
        <title>Genome sequence of Lactobacillus brevis D7.</title>
        <authorList>
            <person name="Kwon M.-S."/>
            <person name="Lim S.K."/>
            <person name="Choi H.-J."/>
        </authorList>
    </citation>
    <scope>NUCLEOTIDE SEQUENCE [LARGE SCALE GENOMIC DNA]</scope>
    <source>
        <strain evidence="3 4">D7</strain>
    </source>
</reference>
<dbReference type="Proteomes" id="UP000217918">
    <property type="component" value="Unassembled WGS sequence"/>
</dbReference>
<dbReference type="CDD" id="cd03402">
    <property type="entry name" value="SPFH_like_u2"/>
    <property type="match status" value="1"/>
</dbReference>
<protein>
    <recommendedName>
        <fullName evidence="2">Band 7 domain-containing protein</fullName>
    </recommendedName>
</protein>
<keyword evidence="1" id="KW-1133">Transmembrane helix</keyword>
<dbReference type="SUPFAM" id="SSF117892">
    <property type="entry name" value="Band 7/SPFH domain"/>
    <property type="match status" value="1"/>
</dbReference>
<keyword evidence="1" id="KW-0812">Transmembrane</keyword>
<comment type="caution">
    <text evidence="3">The sequence shown here is derived from an EMBL/GenBank/DDBJ whole genome shotgun (WGS) entry which is preliminary data.</text>
</comment>
<evidence type="ECO:0000313" key="3">
    <source>
        <dbReference type="EMBL" id="PBQ23282.1"/>
    </source>
</evidence>
<organism evidence="3 4">
    <name type="scientific">Levilactobacillus brevis</name>
    <name type="common">Lactobacillus brevis</name>
    <dbReference type="NCBI Taxonomy" id="1580"/>
    <lineage>
        <taxon>Bacteria</taxon>
        <taxon>Bacillati</taxon>
        <taxon>Bacillota</taxon>
        <taxon>Bacilli</taxon>
        <taxon>Lactobacillales</taxon>
        <taxon>Lactobacillaceae</taxon>
        <taxon>Levilactobacillus</taxon>
    </lineage>
</organism>